<evidence type="ECO:0000256" key="5">
    <source>
        <dbReference type="ARBA" id="ARBA00022475"/>
    </source>
</evidence>
<name>A0A8J6LH81_TENMO</name>
<evidence type="ECO:0000256" key="8">
    <source>
        <dbReference type="ARBA" id="ARBA00023136"/>
    </source>
</evidence>
<comment type="subcellular location">
    <subcellularLocation>
        <location evidence="1">Cell membrane</location>
        <topology evidence="1">Lipid-anchor</topology>
        <orientation evidence="1">Cytoplasmic side</orientation>
    </subcellularLocation>
</comment>
<comment type="catalytic activity">
    <reaction evidence="19">
        <text>alpha-NAD(+) + H2O = ADP-D-ribose + nicotinamide + H(+)</text>
        <dbReference type="Rhea" id="RHEA:68792"/>
        <dbReference type="ChEBI" id="CHEBI:15377"/>
        <dbReference type="ChEBI" id="CHEBI:15378"/>
        <dbReference type="ChEBI" id="CHEBI:17154"/>
        <dbReference type="ChEBI" id="CHEBI:57967"/>
        <dbReference type="ChEBI" id="CHEBI:77017"/>
    </reaction>
</comment>
<proteinExistence type="inferred from homology"/>
<evidence type="ECO:0000256" key="12">
    <source>
        <dbReference type="ARBA" id="ARBA00041057"/>
    </source>
</evidence>
<evidence type="ECO:0000256" key="2">
    <source>
        <dbReference type="ARBA" id="ARBA00007431"/>
    </source>
</evidence>
<keyword evidence="20" id="KW-0460">Magnesium</keyword>
<dbReference type="GO" id="GO:0046872">
    <property type="term" value="F:metal ion binding"/>
    <property type="evidence" value="ECO:0007669"/>
    <property type="project" value="UniProtKB-KW"/>
</dbReference>
<dbReference type="CDD" id="cd00068">
    <property type="entry name" value="GGL"/>
    <property type="match status" value="1"/>
</dbReference>
<dbReference type="GO" id="GO:0007186">
    <property type="term" value="P:G protein-coupled receptor signaling pathway"/>
    <property type="evidence" value="ECO:0007669"/>
    <property type="project" value="InterPro"/>
</dbReference>
<keyword evidence="10" id="KW-0449">Lipoprotein</keyword>
<dbReference type="Gene3D" id="1.10.4080.10">
    <property type="entry name" value="ADP-ribosylation/Crystallin J1"/>
    <property type="match status" value="1"/>
</dbReference>
<dbReference type="InterPro" id="IPR009078">
    <property type="entry name" value="Ferritin-like_SF"/>
</dbReference>
<evidence type="ECO:0000256" key="19">
    <source>
        <dbReference type="ARBA" id="ARBA00049015"/>
    </source>
</evidence>
<gene>
    <name evidence="23" type="ORF">GEV33_000891</name>
</gene>
<keyword evidence="9" id="KW-0807">Transducer</keyword>
<dbReference type="SUPFAM" id="SSF101478">
    <property type="entry name" value="ADP-ribosylglycohydrolase"/>
    <property type="match status" value="1"/>
</dbReference>
<dbReference type="Gene3D" id="1.20.1260.10">
    <property type="match status" value="1"/>
</dbReference>
<keyword evidence="8" id="KW-0472">Membrane</keyword>
<dbReference type="PROSITE" id="PS50058">
    <property type="entry name" value="G_PROTEIN_GAMMA"/>
    <property type="match status" value="1"/>
</dbReference>
<evidence type="ECO:0000256" key="1">
    <source>
        <dbReference type="ARBA" id="ARBA00004342"/>
    </source>
</evidence>
<dbReference type="AlphaFoldDB" id="A0A8J6LH81"/>
<sequence>MEFVPPKSLNGVEKTNNIYELYEIQSVAKALDMEKQLALEAFEIHKAASGRSEGKHDPEISSYVEKEFVHEHAKTIRKLAGYVSDLNSMLSGPDGSLSLFLFDEYLQKQGSLLGSLLGDCLGAPYEGDRVTSGDKIIIQKYFDTLESPELKGPIRCYTDDTAMMQSVAKCLIDKPEVDYKYMAKLFVKEYFSEPNRGYGQSVVDVFSKLRKSKFDDIYKPASEQFSGSGSFGNGGAMRIAPVALYFYNNYEAMIDTAKKSTQITHTNTLGVHGAVLQCIAVHQALFYDCKEVIKPEEFSNEIIKKIRAVEKENDDGLGIDDFNPYEDKMKTVQYFLNIKYHDELDEEVAQNLGNSIGAYESVPTAIYCFLRALNEIPTINFSRVHCRSVNIFAYLFVHFSAVFVAAPSFESVFYLHSATIGLSDTALMDMVVSNLQQQRATTEQLRREAAIKRLPVSLAVADIIKYITEHEQDDCLLVGFSSQRVNPFREKAPCTLL</sequence>
<evidence type="ECO:0000256" key="9">
    <source>
        <dbReference type="ARBA" id="ARBA00023224"/>
    </source>
</evidence>
<dbReference type="PANTHER" id="PTHR16222">
    <property type="entry name" value="ADP-RIBOSYLGLYCOHYDROLASE"/>
    <property type="match status" value="1"/>
</dbReference>
<dbReference type="InterPro" id="IPR009040">
    <property type="entry name" value="Ferritin-like_diiron"/>
</dbReference>
<dbReference type="SUPFAM" id="SSF48670">
    <property type="entry name" value="Transducin (heterotrimeric G protein), gamma chain"/>
    <property type="match status" value="1"/>
</dbReference>
<evidence type="ECO:0000256" key="7">
    <source>
        <dbReference type="ARBA" id="ARBA00022801"/>
    </source>
</evidence>
<dbReference type="SUPFAM" id="SSF47240">
    <property type="entry name" value="Ferritin-like"/>
    <property type="match status" value="1"/>
</dbReference>
<evidence type="ECO:0000313" key="24">
    <source>
        <dbReference type="Proteomes" id="UP000719412"/>
    </source>
</evidence>
<evidence type="ECO:0000256" key="18">
    <source>
        <dbReference type="ARBA" id="ARBA00043193"/>
    </source>
</evidence>
<evidence type="ECO:0000256" key="13">
    <source>
        <dbReference type="ARBA" id="ARBA00042398"/>
    </source>
</evidence>
<keyword evidence="20" id="KW-0479">Metal-binding</keyword>
<evidence type="ECO:0000256" key="16">
    <source>
        <dbReference type="ARBA" id="ARBA00042850"/>
    </source>
</evidence>
<evidence type="ECO:0000256" key="14">
    <source>
        <dbReference type="ARBA" id="ARBA00042471"/>
    </source>
</evidence>
<keyword evidence="24" id="KW-1185">Reference proteome</keyword>
<evidence type="ECO:0000256" key="20">
    <source>
        <dbReference type="PIRSR" id="PIRSR605502-1"/>
    </source>
</evidence>
<feature type="domain" description="G protein gamma" evidence="21">
    <location>
        <begin position="431"/>
        <end position="497"/>
    </location>
</feature>
<protein>
    <recommendedName>
        <fullName evidence="12">ADP-ribosylhydrolase ARH3</fullName>
        <ecNumber evidence="4">3.2.1.143</ecNumber>
    </recommendedName>
    <alternativeName>
        <fullName evidence="13">ADP-ribose glycohydrolase ARH3</fullName>
    </alternativeName>
    <alternativeName>
        <fullName evidence="14">ADP-ribosylhydrolase 3</fullName>
    </alternativeName>
    <alternativeName>
        <fullName evidence="17">O-acetyl-ADP-ribose deacetylase ARH3</fullName>
    </alternativeName>
    <alternativeName>
        <fullName evidence="18">Poly(ADP-ribose) glycohydrolase ARH3</fullName>
    </alternativeName>
    <alternativeName>
        <fullName evidence="16">[Protein ADP-ribosylarginine] hydrolase-like protein 2</fullName>
    </alternativeName>
    <alternativeName>
        <fullName evidence="15">[Protein ADP-ribosylserine] hydrolase</fullName>
    </alternativeName>
</protein>
<dbReference type="SMART" id="SM00224">
    <property type="entry name" value="GGL"/>
    <property type="match status" value="1"/>
</dbReference>
<feature type="binding site" evidence="20">
    <location>
        <position position="159"/>
    </location>
    <ligand>
        <name>Mg(2+)</name>
        <dbReference type="ChEBI" id="CHEBI:18420"/>
        <label>1</label>
    </ligand>
</feature>
<dbReference type="Pfam" id="PF03747">
    <property type="entry name" value="ADP_ribosyl_GH"/>
    <property type="match status" value="1"/>
</dbReference>
<feature type="binding site" evidence="20">
    <location>
        <position position="158"/>
    </location>
    <ligand>
        <name>Mg(2+)</name>
        <dbReference type="ChEBI" id="CHEBI:18420"/>
        <label>1</label>
    </ligand>
</feature>
<keyword evidence="11" id="KW-0636">Prenylation</keyword>
<dbReference type="GO" id="GO:0004649">
    <property type="term" value="F:poly(ADP-ribose) glycohydrolase activity"/>
    <property type="evidence" value="ECO:0007669"/>
    <property type="project" value="UniProtKB-EC"/>
</dbReference>
<evidence type="ECO:0000256" key="17">
    <source>
        <dbReference type="ARBA" id="ARBA00043187"/>
    </source>
</evidence>
<dbReference type="Pfam" id="PF00631">
    <property type="entry name" value="G-gamma"/>
    <property type="match status" value="1"/>
</dbReference>
<keyword evidence="7" id="KW-0378">Hydrolase</keyword>
<dbReference type="PROSITE" id="PS50905">
    <property type="entry name" value="FERRITIN_LIKE"/>
    <property type="match status" value="1"/>
</dbReference>
<comment type="caution">
    <text evidence="23">The sequence shown here is derived from an EMBL/GenBank/DDBJ whole genome shotgun (WGS) entry which is preliminary data.</text>
</comment>
<comment type="similarity">
    <text evidence="2">Belongs to the G protein gamma family.</text>
</comment>
<dbReference type="SMART" id="SM01224">
    <property type="entry name" value="G_gamma"/>
    <property type="match status" value="1"/>
</dbReference>
<feature type="binding site" evidence="20">
    <location>
        <position position="160"/>
    </location>
    <ligand>
        <name>Mg(2+)</name>
        <dbReference type="ChEBI" id="CHEBI:18420"/>
        <label>1</label>
    </ligand>
</feature>
<dbReference type="InterPro" id="IPR036284">
    <property type="entry name" value="GGL_sf"/>
</dbReference>
<evidence type="ECO:0000256" key="11">
    <source>
        <dbReference type="ARBA" id="ARBA00023289"/>
    </source>
</evidence>
<keyword evidence="6" id="KW-0488">Methylation</keyword>
<dbReference type="InterPro" id="IPR036705">
    <property type="entry name" value="Ribosyl_crysJ1_sf"/>
</dbReference>
<comment type="cofactor">
    <cofactor evidence="20">
        <name>Mg(2+)</name>
        <dbReference type="ChEBI" id="CHEBI:18420"/>
    </cofactor>
    <text evidence="20">Binds 2 magnesium ions per subunit.</text>
</comment>
<evidence type="ECO:0000256" key="3">
    <source>
        <dbReference type="ARBA" id="ARBA00010702"/>
    </source>
</evidence>
<evidence type="ECO:0000256" key="10">
    <source>
        <dbReference type="ARBA" id="ARBA00023288"/>
    </source>
</evidence>
<dbReference type="InterPro" id="IPR050792">
    <property type="entry name" value="ADP-ribosylglycohydrolase"/>
</dbReference>
<dbReference type="GO" id="GO:0005739">
    <property type="term" value="C:mitochondrion"/>
    <property type="evidence" value="ECO:0007669"/>
    <property type="project" value="TreeGrafter"/>
</dbReference>
<dbReference type="EC" id="3.2.1.143" evidence="4"/>
<dbReference type="GO" id="GO:0005886">
    <property type="term" value="C:plasma membrane"/>
    <property type="evidence" value="ECO:0007669"/>
    <property type="project" value="UniProtKB-SubCell"/>
</dbReference>
<evidence type="ECO:0000313" key="23">
    <source>
        <dbReference type="EMBL" id="KAH0821900.1"/>
    </source>
</evidence>
<dbReference type="PANTHER" id="PTHR16222:SF24">
    <property type="entry name" value="ADP-RIBOSYLHYDROLASE ARH3"/>
    <property type="match status" value="1"/>
</dbReference>
<organism evidence="23 24">
    <name type="scientific">Tenebrio molitor</name>
    <name type="common">Yellow mealworm beetle</name>
    <dbReference type="NCBI Taxonomy" id="7067"/>
    <lineage>
        <taxon>Eukaryota</taxon>
        <taxon>Metazoa</taxon>
        <taxon>Ecdysozoa</taxon>
        <taxon>Arthropoda</taxon>
        <taxon>Hexapoda</taxon>
        <taxon>Insecta</taxon>
        <taxon>Pterygota</taxon>
        <taxon>Neoptera</taxon>
        <taxon>Endopterygota</taxon>
        <taxon>Coleoptera</taxon>
        <taxon>Polyphaga</taxon>
        <taxon>Cucujiformia</taxon>
        <taxon>Tenebrionidae</taxon>
        <taxon>Tenebrio</taxon>
    </lineage>
</organism>
<dbReference type="FunFam" id="4.10.260.10:FF:000001">
    <property type="entry name" value="Guanine nucleotide-binding protein subunit gamma"/>
    <property type="match status" value="1"/>
</dbReference>
<dbReference type="GO" id="GO:0005634">
    <property type="term" value="C:nucleus"/>
    <property type="evidence" value="ECO:0007669"/>
    <property type="project" value="TreeGrafter"/>
</dbReference>
<evidence type="ECO:0000256" key="6">
    <source>
        <dbReference type="ARBA" id="ARBA00022481"/>
    </source>
</evidence>
<dbReference type="InterPro" id="IPR012347">
    <property type="entry name" value="Ferritin-like"/>
</dbReference>
<reference evidence="23" key="2">
    <citation type="submission" date="2021-08" db="EMBL/GenBank/DDBJ databases">
        <authorList>
            <person name="Eriksson T."/>
        </authorList>
    </citation>
    <scope>NUCLEOTIDE SEQUENCE</scope>
    <source>
        <strain evidence="23">Stoneville</strain>
        <tissue evidence="23">Whole head</tissue>
    </source>
</reference>
<dbReference type="Proteomes" id="UP000719412">
    <property type="component" value="Unassembled WGS sequence"/>
</dbReference>
<dbReference type="InterPro" id="IPR015898">
    <property type="entry name" value="G-protein_gamma-like_dom"/>
</dbReference>
<evidence type="ECO:0000256" key="4">
    <source>
        <dbReference type="ARBA" id="ARBA00012255"/>
    </source>
</evidence>
<keyword evidence="5" id="KW-1003">Cell membrane</keyword>
<reference evidence="23" key="1">
    <citation type="journal article" date="2020" name="J Insects Food Feed">
        <title>The yellow mealworm (Tenebrio molitor) genome: a resource for the emerging insects as food and feed industry.</title>
        <authorList>
            <person name="Eriksson T."/>
            <person name="Andere A."/>
            <person name="Kelstrup H."/>
            <person name="Emery V."/>
            <person name="Picard C."/>
        </authorList>
    </citation>
    <scope>NUCLEOTIDE SEQUENCE</scope>
    <source>
        <strain evidence="23">Stoneville</strain>
        <tissue evidence="23">Whole head</tissue>
    </source>
</reference>
<evidence type="ECO:0000259" key="22">
    <source>
        <dbReference type="PROSITE" id="PS50905"/>
    </source>
</evidence>
<comment type="similarity">
    <text evidence="3">Belongs to the ADP-ribosylglycohydrolase family.</text>
</comment>
<dbReference type="InterPro" id="IPR005502">
    <property type="entry name" value="Ribosyl_crysJ1"/>
</dbReference>
<evidence type="ECO:0000259" key="21">
    <source>
        <dbReference type="PROSITE" id="PS50058"/>
    </source>
</evidence>
<accession>A0A8J6LH81</accession>
<dbReference type="EMBL" id="JABDTM020005603">
    <property type="protein sequence ID" value="KAH0821900.1"/>
    <property type="molecule type" value="Genomic_DNA"/>
</dbReference>
<evidence type="ECO:0000256" key="15">
    <source>
        <dbReference type="ARBA" id="ARBA00042722"/>
    </source>
</evidence>
<feature type="domain" description="Ferritin-like diiron" evidence="22">
    <location>
        <begin position="1"/>
        <end position="90"/>
    </location>
</feature>
<dbReference type="Gene3D" id="4.10.260.10">
    <property type="entry name" value="Transducin (heterotrimeric G protein), gamma chain"/>
    <property type="match status" value="1"/>
</dbReference>